<reference evidence="3 4" key="1">
    <citation type="journal article" date="2015" name="Int. J. Syst. Evol. Microbiol.">
        <title>Amycolatopsis rhabdoformis sp. nov., an actinomycete isolated from a tropical forest soil.</title>
        <authorList>
            <person name="Souza W.R."/>
            <person name="Silva R.E."/>
            <person name="Goodfellow M."/>
            <person name="Busarakam K."/>
            <person name="Figueiro F.S."/>
            <person name="Ferreira D."/>
            <person name="Rodrigues-Filho E."/>
            <person name="Moraes L.A.B."/>
            <person name="Zucchi T.D."/>
        </authorList>
    </citation>
    <scope>NUCLEOTIDE SEQUENCE [LARGE SCALE GENOMIC DNA]</scope>
    <source>
        <strain evidence="3 4">NCIMB 14900</strain>
    </source>
</reference>
<dbReference type="CDD" id="cd06170">
    <property type="entry name" value="LuxR_C_like"/>
    <property type="match status" value="1"/>
</dbReference>
<accession>A0ABZ1IDI0</accession>
<dbReference type="InterPro" id="IPR000792">
    <property type="entry name" value="Tscrpt_reg_LuxR_C"/>
</dbReference>
<dbReference type="PANTHER" id="PTHR47691">
    <property type="entry name" value="REGULATOR-RELATED"/>
    <property type="match status" value="1"/>
</dbReference>
<dbReference type="SUPFAM" id="SSF52540">
    <property type="entry name" value="P-loop containing nucleoside triphosphate hydrolases"/>
    <property type="match status" value="1"/>
</dbReference>
<name>A0ABZ1IDI0_9PSEU</name>
<dbReference type="Gene3D" id="1.25.40.10">
    <property type="entry name" value="Tetratricopeptide repeat domain"/>
    <property type="match status" value="1"/>
</dbReference>
<dbReference type="SMART" id="SM00421">
    <property type="entry name" value="HTH_LUXR"/>
    <property type="match status" value="1"/>
</dbReference>
<dbReference type="PROSITE" id="PS50043">
    <property type="entry name" value="HTH_LUXR_2"/>
    <property type="match status" value="1"/>
</dbReference>
<dbReference type="InterPro" id="IPR049052">
    <property type="entry name" value="nSTAND1"/>
</dbReference>
<dbReference type="EMBL" id="CP142149">
    <property type="protein sequence ID" value="WSE32124.1"/>
    <property type="molecule type" value="Genomic_DNA"/>
</dbReference>
<dbReference type="PRINTS" id="PR00364">
    <property type="entry name" value="DISEASERSIST"/>
</dbReference>
<dbReference type="Pfam" id="PF00196">
    <property type="entry name" value="GerE"/>
    <property type="match status" value="1"/>
</dbReference>
<dbReference type="Proteomes" id="UP001330812">
    <property type="component" value="Chromosome"/>
</dbReference>
<gene>
    <name evidence="3" type="ORF">VSH64_08385</name>
</gene>
<keyword evidence="4" id="KW-1185">Reference proteome</keyword>
<dbReference type="SUPFAM" id="SSF46894">
    <property type="entry name" value="C-terminal effector domain of the bipartite response regulators"/>
    <property type="match status" value="1"/>
</dbReference>
<proteinExistence type="predicted"/>
<dbReference type="PRINTS" id="PR00038">
    <property type="entry name" value="HTHLUXR"/>
</dbReference>
<evidence type="ECO:0000259" key="2">
    <source>
        <dbReference type="PROSITE" id="PS50043"/>
    </source>
</evidence>
<dbReference type="Pfam" id="PF20703">
    <property type="entry name" value="nSTAND1"/>
    <property type="match status" value="1"/>
</dbReference>
<dbReference type="SUPFAM" id="SSF48452">
    <property type="entry name" value="TPR-like"/>
    <property type="match status" value="1"/>
</dbReference>
<dbReference type="PANTHER" id="PTHR47691:SF3">
    <property type="entry name" value="HTH-TYPE TRANSCRIPTIONAL REGULATOR RV0890C-RELATED"/>
    <property type="match status" value="1"/>
</dbReference>
<evidence type="ECO:0000313" key="4">
    <source>
        <dbReference type="Proteomes" id="UP001330812"/>
    </source>
</evidence>
<dbReference type="InterPro" id="IPR016032">
    <property type="entry name" value="Sig_transdc_resp-reg_C-effctor"/>
</dbReference>
<protein>
    <submittedName>
        <fullName evidence="3">LuxR C-terminal-related transcriptional regulator</fullName>
    </submittedName>
</protein>
<evidence type="ECO:0000313" key="3">
    <source>
        <dbReference type="EMBL" id="WSE32124.1"/>
    </source>
</evidence>
<dbReference type="Pfam" id="PF25872">
    <property type="entry name" value="HTH_77"/>
    <property type="match status" value="1"/>
</dbReference>
<dbReference type="InterPro" id="IPR058852">
    <property type="entry name" value="HTH_77"/>
</dbReference>
<dbReference type="Gene3D" id="1.10.10.10">
    <property type="entry name" value="Winged helix-like DNA-binding domain superfamily/Winged helix DNA-binding domain"/>
    <property type="match status" value="1"/>
</dbReference>
<feature type="region of interest" description="Disordered" evidence="1">
    <location>
        <begin position="802"/>
        <end position="831"/>
    </location>
</feature>
<organism evidence="3 4">
    <name type="scientific">Amycolatopsis rhabdoformis</name>
    <dbReference type="NCBI Taxonomy" id="1448059"/>
    <lineage>
        <taxon>Bacteria</taxon>
        <taxon>Bacillati</taxon>
        <taxon>Actinomycetota</taxon>
        <taxon>Actinomycetes</taxon>
        <taxon>Pseudonocardiales</taxon>
        <taxon>Pseudonocardiaceae</taxon>
        <taxon>Amycolatopsis</taxon>
    </lineage>
</organism>
<dbReference type="InterPro" id="IPR036388">
    <property type="entry name" value="WH-like_DNA-bd_sf"/>
</dbReference>
<dbReference type="InterPro" id="IPR011990">
    <property type="entry name" value="TPR-like_helical_dom_sf"/>
</dbReference>
<feature type="domain" description="HTH luxR-type" evidence="2">
    <location>
        <begin position="739"/>
        <end position="804"/>
    </location>
</feature>
<dbReference type="Gene3D" id="3.40.50.300">
    <property type="entry name" value="P-loop containing nucleotide triphosphate hydrolases"/>
    <property type="match status" value="1"/>
</dbReference>
<dbReference type="RefSeq" id="WP_326834932.1">
    <property type="nucleotide sequence ID" value="NZ_CP142149.1"/>
</dbReference>
<sequence>MSESVPTEQGGVHGFPAVLATFIGRDAVVGEVAGLLEERRLVTVTGPGGSGKTRLAGQVAERAASRFADGAWLIELASVADPGQVSVAVAASLGIQEQPGVPAELTLAKVLARQQVLLVIDNCEHVISAAAQLCAGLLAACDDVRVLATSREPLAVPGEARYRLGPLSLPGDDSESEAVALFADRARRADARFVLDEVTGPEVGRLVRRLDGMPLAIELAAARVEALGVRQLLGYLDETLGFPDDRFELLAGADRLAAGRHRSLAATVEWSYRLLDEEQRRVFRRLSAFPGPFTLEAAAAVAGADSSPSVLYLVDCSLLSPPHAGADGRARYQMLETLRAYGAKKLAEAGEGQDAAGALAAYAIEVARQAESGLLTNSPREVAAARWLDAEDALMRWALTWALDHDPAAAARLAAVLGWWWRLRGRLASQYGLLGEITARTETGSDDWCAAQLWLSRAATQHREHTAALEQATALAEAAAARGPCRALADGLTMRATALANLERADEATGEARRALQVAREAGDRAAELYALGVLAAATSRVGDLEPAVQIARQAAQITDGVPGMHVRWAGYVLTNILIRAGDSAAAGEVCAAMLARARDAGDVTNQWKLLPYMVTVDLHAGRIGDAAAHLREGLQGCLRTGIWVTLHEYLGCCGYLCAATGRPAEALTMWAAHIALLAGQTGYALNYGRYWVEPRRAARQKLGPGRAQHAEDRGAAMSLIDAAEYALTLIAPTAPQALPAGLAALSARERELVVLVARGRTDAQIAAELSISVSTVRTHLDRIRDKTGCRRRADLTRLALQAELADPPSGPSRGGTRGQPSPQRSRLRKA</sequence>
<evidence type="ECO:0000256" key="1">
    <source>
        <dbReference type="SAM" id="MobiDB-lite"/>
    </source>
</evidence>
<dbReference type="InterPro" id="IPR027417">
    <property type="entry name" value="P-loop_NTPase"/>
</dbReference>